<dbReference type="OMA" id="MQMKLAW"/>
<feature type="coiled-coil region" evidence="1">
    <location>
        <begin position="444"/>
        <end position="580"/>
    </location>
</feature>
<dbReference type="EMBL" id="JAPWDV010000001">
    <property type="protein sequence ID" value="KAJ6224911.1"/>
    <property type="molecule type" value="Genomic_DNA"/>
</dbReference>
<evidence type="ECO:0000313" key="4">
    <source>
        <dbReference type="Proteomes" id="UP001142055"/>
    </source>
</evidence>
<name>A0A9Q0MFF8_BLOTA</name>
<protein>
    <submittedName>
        <fullName evidence="3">Uncharacterized protein</fullName>
    </submittedName>
</protein>
<feature type="region of interest" description="Disordered" evidence="2">
    <location>
        <begin position="1"/>
        <end position="30"/>
    </location>
</feature>
<gene>
    <name evidence="3" type="ORF">RDWZM_003456</name>
</gene>
<keyword evidence="4" id="KW-1185">Reference proteome</keyword>
<keyword evidence="1" id="KW-0175">Coiled coil</keyword>
<organism evidence="3 4">
    <name type="scientific">Blomia tropicalis</name>
    <name type="common">Mite</name>
    <dbReference type="NCBI Taxonomy" id="40697"/>
    <lineage>
        <taxon>Eukaryota</taxon>
        <taxon>Metazoa</taxon>
        <taxon>Ecdysozoa</taxon>
        <taxon>Arthropoda</taxon>
        <taxon>Chelicerata</taxon>
        <taxon>Arachnida</taxon>
        <taxon>Acari</taxon>
        <taxon>Acariformes</taxon>
        <taxon>Sarcoptiformes</taxon>
        <taxon>Astigmata</taxon>
        <taxon>Glycyphagoidea</taxon>
        <taxon>Echimyopodidae</taxon>
        <taxon>Blomia</taxon>
    </lineage>
</organism>
<evidence type="ECO:0000256" key="1">
    <source>
        <dbReference type="SAM" id="Coils"/>
    </source>
</evidence>
<accession>A0A9Q0MFF8</accession>
<reference evidence="3" key="1">
    <citation type="submission" date="2022-12" db="EMBL/GenBank/DDBJ databases">
        <title>Genome assemblies of Blomia tropicalis.</title>
        <authorList>
            <person name="Cui Y."/>
        </authorList>
    </citation>
    <scope>NUCLEOTIDE SEQUENCE</scope>
    <source>
        <tissue evidence="3">Adult mites</tissue>
    </source>
</reference>
<feature type="coiled-coil region" evidence="1">
    <location>
        <begin position="111"/>
        <end position="411"/>
    </location>
</feature>
<proteinExistence type="predicted"/>
<dbReference type="Proteomes" id="UP001142055">
    <property type="component" value="Chromosome 1"/>
</dbReference>
<evidence type="ECO:0000256" key="2">
    <source>
        <dbReference type="SAM" id="MobiDB-lite"/>
    </source>
</evidence>
<evidence type="ECO:0000313" key="3">
    <source>
        <dbReference type="EMBL" id="KAJ6224911.1"/>
    </source>
</evidence>
<comment type="caution">
    <text evidence="3">The sequence shown here is derived from an EMBL/GenBank/DDBJ whole genome shotgun (WGS) entry which is preliminary data.</text>
</comment>
<dbReference type="AlphaFoldDB" id="A0A9Q0MFF8"/>
<sequence>MNSSWKFNLNHSNDPTNKNKSKPKASTENLSDTNVDNLLFSTIGTGSNLFAKQFTSREEELQRLLALERQRSEQRKTNYNILKEEHLKLQSEFLSLQSEMKQTLEETMYFKEKKNNELDELLQTIEEKSKNIAKLERVLRDNEPDMIRLKCLAEMEEPMKRLQKDNDRLTKEKEKAIYESQIVKQQLDHLEKEHLDSIERIKLSYEAEVNLIKREKEEIRTRLVEASQSPDVKRIVEMSEENSRLNRKLQSAQVAIEQAEGQYRQIQSQIEQFVVEQDQQNKLHENEIKQLQQQIHSHKNEIKGLRIQIENKKNENENFLDEIGRLKRLEEKLRFEVEQAKTRGNQEKENLRITMEKEKEQLFNEIHLMKEQFKKLRHELESKDLLIESTKKESEVKRKEVDERVKAARRADFDKVCFLEQKRKTLELCIKEFLNEKHLLKCEIGKIKKQYEQQNESKLEYEREIMILRTKLETQTATIEELEKIRRQHIALHEEVNRLRLETYDLIAINKELTRSEKNAKEEINKLKKDLHQERNYVDEIKLSNEKTISKLNRKIEEERQELYAKVSRLENENIKLKINIKPHKEVNDLNRLRTKQYTKVANHLTNLLEQLKIDESNRSDERYTKFYDGVQQISNSTETKPTNAN</sequence>
<dbReference type="OrthoDB" id="6510544at2759"/>